<evidence type="ECO:0000256" key="8">
    <source>
        <dbReference type="ARBA" id="ARBA00022824"/>
    </source>
</evidence>
<feature type="transmembrane region" description="Helical" evidence="13">
    <location>
        <begin position="328"/>
        <end position="349"/>
    </location>
</feature>
<dbReference type="InterPro" id="IPR045214">
    <property type="entry name" value="Surf1/Surf4"/>
</dbReference>
<evidence type="ECO:0000256" key="12">
    <source>
        <dbReference type="ARBA" id="ARBA00023136"/>
    </source>
</evidence>
<protein>
    <recommendedName>
        <fullName evidence="5">Surfeit locus protein 4</fullName>
    </recommendedName>
</protein>
<evidence type="ECO:0000313" key="14">
    <source>
        <dbReference type="EMBL" id="KAH0519129.1"/>
    </source>
</evidence>
<evidence type="ECO:0000256" key="2">
    <source>
        <dbReference type="ARBA" id="ARBA00004477"/>
    </source>
</evidence>
<keyword evidence="6" id="KW-0813">Transport</keyword>
<dbReference type="GO" id="GO:0000139">
    <property type="term" value="C:Golgi membrane"/>
    <property type="evidence" value="ECO:0007669"/>
    <property type="project" value="UniProtKB-SubCell"/>
</dbReference>
<evidence type="ECO:0000256" key="13">
    <source>
        <dbReference type="SAM" id="Phobius"/>
    </source>
</evidence>
<evidence type="ECO:0000256" key="1">
    <source>
        <dbReference type="ARBA" id="ARBA00004457"/>
    </source>
</evidence>
<evidence type="ECO:0000256" key="11">
    <source>
        <dbReference type="ARBA" id="ARBA00023034"/>
    </source>
</evidence>
<dbReference type="Proteomes" id="UP000710432">
    <property type="component" value="Unassembled WGS sequence"/>
</dbReference>
<evidence type="ECO:0000256" key="7">
    <source>
        <dbReference type="ARBA" id="ARBA00022692"/>
    </source>
</evidence>
<evidence type="ECO:0000256" key="4">
    <source>
        <dbReference type="ARBA" id="ARBA00006945"/>
    </source>
</evidence>
<keyword evidence="8" id="KW-0256">Endoplasmic reticulum</keyword>
<feature type="transmembrane region" description="Helical" evidence="13">
    <location>
        <begin position="301"/>
        <end position="321"/>
    </location>
</feature>
<keyword evidence="11" id="KW-0333">Golgi apparatus</keyword>
<keyword evidence="9" id="KW-0653">Protein transport</keyword>
<feature type="transmembrane region" description="Helical" evidence="13">
    <location>
        <begin position="278"/>
        <end position="295"/>
    </location>
</feature>
<evidence type="ECO:0000256" key="10">
    <source>
        <dbReference type="ARBA" id="ARBA00022989"/>
    </source>
</evidence>
<sequence length="391" mass="42734">MLEGRAEGRALFLKGGAPTGGPSSVAGGVWSVRARGRRGPFKAWPTWQLLEPPRRSKAGRRALPVEAAAGASAEDPPAEPAAAAAMGQNDLMGTAEDFADQFLRVTKQYLPHVARLCLISTFLEDGIRMWFQWSEQRDYIDTTWSCGYLLASSFVFLNLLGQLRGEKGLVLLSILDGLHSGAVNPALVALGTQSYGSPQQAGCVLVLSRNFVQYACFGLFGIIALQTIAYSILWDLKFLMRNLALGGGLLLLLAESRSEGKSMFAGVPTMRESSPKQYMQLGGRVLLVLMFMTLLHFDASFFSIVQNIVGTALMILVAIGFKTKLAALTLVVWLFAINVYFNAFWTIPVYKPMHDFLKYDFFQTMSVIGGLLLVVALGPGGVSMDEKKKEW</sequence>
<gene>
    <name evidence="14" type="ORF">LTLLF_112935</name>
</gene>
<proteinExistence type="inferred from homology"/>
<evidence type="ECO:0000256" key="9">
    <source>
        <dbReference type="ARBA" id="ARBA00022927"/>
    </source>
</evidence>
<dbReference type="AlphaFoldDB" id="A0A8J6L3R5"/>
<evidence type="ECO:0000256" key="5">
    <source>
        <dbReference type="ARBA" id="ARBA00018454"/>
    </source>
</evidence>
<dbReference type="GO" id="GO:0033116">
    <property type="term" value="C:endoplasmic reticulum-Golgi intermediate compartment membrane"/>
    <property type="evidence" value="ECO:0007669"/>
    <property type="project" value="UniProtKB-SubCell"/>
</dbReference>
<evidence type="ECO:0000256" key="3">
    <source>
        <dbReference type="ARBA" id="ARBA00004653"/>
    </source>
</evidence>
<dbReference type="PROSITE" id="PS01339">
    <property type="entry name" value="SURF4"/>
    <property type="match status" value="1"/>
</dbReference>
<dbReference type="GO" id="GO:0007030">
    <property type="term" value="P:Golgi organization"/>
    <property type="evidence" value="ECO:0007669"/>
    <property type="project" value="TreeGrafter"/>
</dbReference>
<evidence type="ECO:0000256" key="6">
    <source>
        <dbReference type="ARBA" id="ARBA00022448"/>
    </source>
</evidence>
<organism evidence="14 15">
    <name type="scientific">Microtus ochrogaster</name>
    <name type="common">Prairie vole</name>
    <dbReference type="NCBI Taxonomy" id="79684"/>
    <lineage>
        <taxon>Eukaryota</taxon>
        <taxon>Metazoa</taxon>
        <taxon>Chordata</taxon>
        <taxon>Craniata</taxon>
        <taxon>Vertebrata</taxon>
        <taxon>Euteleostomi</taxon>
        <taxon>Mammalia</taxon>
        <taxon>Eutheria</taxon>
        <taxon>Euarchontoglires</taxon>
        <taxon>Glires</taxon>
        <taxon>Rodentia</taxon>
        <taxon>Myomorpha</taxon>
        <taxon>Muroidea</taxon>
        <taxon>Cricetidae</taxon>
        <taxon>Arvicolinae</taxon>
        <taxon>Microtus</taxon>
    </lineage>
</organism>
<keyword evidence="12 13" id="KW-0472">Membrane</keyword>
<dbReference type="InterPro" id="IPR002995">
    <property type="entry name" value="Surf4"/>
</dbReference>
<comment type="subcellular location">
    <subcellularLocation>
        <location evidence="2">Endoplasmic reticulum membrane</location>
        <topology evidence="2">Multi-pass membrane protein</topology>
    </subcellularLocation>
    <subcellularLocation>
        <location evidence="1">Endoplasmic reticulum-Golgi intermediate compartment membrane</location>
        <topology evidence="1">Multi-pass membrane protein</topology>
    </subcellularLocation>
    <subcellularLocation>
        <location evidence="3">Golgi apparatus membrane</location>
        <topology evidence="3">Multi-pass membrane protein</topology>
    </subcellularLocation>
</comment>
<dbReference type="PANTHER" id="PTHR23427">
    <property type="entry name" value="SURFEIT LOCUS PROTEIN"/>
    <property type="match status" value="1"/>
</dbReference>
<dbReference type="GO" id="GO:0015031">
    <property type="term" value="P:protein transport"/>
    <property type="evidence" value="ECO:0007669"/>
    <property type="project" value="UniProtKB-KW"/>
</dbReference>
<accession>A0A8J6L3R5</accession>
<keyword evidence="10 13" id="KW-1133">Transmembrane helix</keyword>
<keyword evidence="7 13" id="KW-0812">Transmembrane</keyword>
<feature type="transmembrane region" description="Helical" evidence="13">
    <location>
        <begin position="361"/>
        <end position="382"/>
    </location>
</feature>
<dbReference type="GO" id="GO:0005789">
    <property type="term" value="C:endoplasmic reticulum membrane"/>
    <property type="evidence" value="ECO:0007669"/>
    <property type="project" value="UniProtKB-SubCell"/>
</dbReference>
<evidence type="ECO:0000313" key="15">
    <source>
        <dbReference type="Proteomes" id="UP000710432"/>
    </source>
</evidence>
<comment type="caution">
    <text evidence="14">The sequence shown here is derived from an EMBL/GenBank/DDBJ whole genome shotgun (WGS) entry which is preliminary data.</text>
</comment>
<reference evidence="14" key="1">
    <citation type="submission" date="2020-03" db="EMBL/GenBank/DDBJ databases">
        <title>Studies in the Genomics of Life Span.</title>
        <authorList>
            <person name="Glass D."/>
        </authorList>
    </citation>
    <scope>NUCLEOTIDE SEQUENCE</scope>
    <source>
        <strain evidence="14">LTLLF</strain>
        <tissue evidence="14">Muscle</tissue>
    </source>
</reference>
<name>A0A8J6L3R5_MICOH</name>
<feature type="transmembrane region" description="Helical" evidence="13">
    <location>
        <begin position="211"/>
        <end position="232"/>
    </location>
</feature>
<comment type="similarity">
    <text evidence="4">Belongs to the SURF4 family.</text>
</comment>
<dbReference type="Pfam" id="PF02077">
    <property type="entry name" value="SURF4"/>
    <property type="match status" value="2"/>
</dbReference>
<dbReference type="EMBL" id="JAATJU010007948">
    <property type="protein sequence ID" value="KAH0519129.1"/>
    <property type="molecule type" value="Genomic_DNA"/>
</dbReference>
<dbReference type="PANTHER" id="PTHR23427:SF13">
    <property type="entry name" value="SURFEIT LOCUS PROTEIN 4"/>
    <property type="match status" value="1"/>
</dbReference>